<dbReference type="EMBL" id="JBBPCO010000001">
    <property type="protein sequence ID" value="MEK8088257.1"/>
    <property type="molecule type" value="Genomic_DNA"/>
</dbReference>
<keyword evidence="4" id="KW-1185">Reference proteome</keyword>
<sequence>MKSRNPGSPDPARQALEAFEAAGGLRPIPPEAVFGWVPPARGPDVGTGRKLVLKRGAMFAVVNGRGNVVPPGAAELGLFYQDTRYLSYYELRLPSESCSELSSNVSTHYVSQIDLSLYEGFETEDVWEAGRAHNFLHLQRRQVITDVFVDEIRLINYLPYRVRLWLEVWFTADFADLFEARGFEREARGQYFAPCVDGRQVRLTYQGKDAQYYQTLLSFSPQPVLLDGQHARWELSLEPSQEIDLEITVVPGHGPDLTLALPQPMKFSDRERRVAADYQFWERECTHVETADKVFDSALLQARADLKALILEQGDLRIIAAGVPWYVAPFGRDALITAFQSLMVNPGLARDSLRFLAHYQGQVVDDFRAEAPGKIMHEMRSGELARIGQIRHTPYYGTVDATPLFIILLEEYWRWTHDSDSVRDLLPAAIRAAEWLISTEAWGGDPDGDGFIEYQGGAGAFGLLNQGWKDSHDGVPWPDYRLAEPPIALVEVQGYVADAYQRLANLLRAFGGDPSGVASWETRAKRLRERIEEHFWLPDQKSYALALDGRKRPVPTLTSNPGHLLFSRVIHPQRARLMADKLLGAQMFSGWGIRTLATGQRAYNPLSYHNGSVWPHDNAMIAMGFAYYDMQPRALQVLEAIFQASRSFEHLRPPELFCGIGCGEANFPVRYPVACMPQAWASASWFLLLRAILGLQPNAPEGRLDIMQPCLPPWLKDVRLSNFRVGNSRLDLVFFRKGERANVEVRAIEGDPMRVQIQI</sequence>
<comment type="caution">
    <text evidence="3">The sequence shown here is derived from an EMBL/GenBank/DDBJ whole genome shotgun (WGS) entry which is preliminary data.</text>
</comment>
<dbReference type="InterPro" id="IPR012341">
    <property type="entry name" value="6hp_glycosidase-like_sf"/>
</dbReference>
<feature type="domain" description="Mannosylglycerate hydrolase MGH1-like glycoside hydrolase" evidence="2">
    <location>
        <begin position="337"/>
        <end position="646"/>
    </location>
</feature>
<dbReference type="InterPro" id="IPR032856">
    <property type="entry name" value="GDE_N_bis"/>
</dbReference>
<evidence type="ECO:0000259" key="1">
    <source>
        <dbReference type="Pfam" id="PF14742"/>
    </source>
</evidence>
<protein>
    <submittedName>
        <fullName evidence="3">Glycogen debranching N-terminal domain-containing protein</fullName>
    </submittedName>
</protein>
<evidence type="ECO:0000313" key="4">
    <source>
        <dbReference type="Proteomes" id="UP001446205"/>
    </source>
</evidence>
<evidence type="ECO:0000259" key="2">
    <source>
        <dbReference type="Pfam" id="PF22422"/>
    </source>
</evidence>
<dbReference type="Pfam" id="PF22422">
    <property type="entry name" value="MGH1-like_GH"/>
    <property type="match status" value="1"/>
</dbReference>
<dbReference type="InterPro" id="IPR054491">
    <property type="entry name" value="MGH1-like_GH"/>
</dbReference>
<feature type="domain" description="Putative glycogen debranching enzyme N-terminal" evidence="1">
    <location>
        <begin position="53"/>
        <end position="247"/>
    </location>
</feature>
<organism evidence="3 4">
    <name type="scientific">Thermithiobacillus plumbiphilus</name>
    <dbReference type="NCBI Taxonomy" id="1729899"/>
    <lineage>
        <taxon>Bacteria</taxon>
        <taxon>Pseudomonadati</taxon>
        <taxon>Pseudomonadota</taxon>
        <taxon>Acidithiobacillia</taxon>
        <taxon>Acidithiobacillales</taxon>
        <taxon>Thermithiobacillaceae</taxon>
        <taxon>Thermithiobacillus</taxon>
    </lineage>
</organism>
<accession>A0ABU9D5Y2</accession>
<gene>
    <name evidence="3" type="ORF">WOB96_00630</name>
</gene>
<dbReference type="InterPro" id="IPR008928">
    <property type="entry name" value="6-hairpin_glycosidase_sf"/>
</dbReference>
<dbReference type="SUPFAM" id="SSF48208">
    <property type="entry name" value="Six-hairpin glycosidases"/>
    <property type="match status" value="1"/>
</dbReference>
<name>A0ABU9D5Y2_9PROT</name>
<dbReference type="Gene3D" id="1.50.10.10">
    <property type="match status" value="1"/>
</dbReference>
<dbReference type="RefSeq" id="WP_341369323.1">
    <property type="nucleotide sequence ID" value="NZ_JBBPCO010000001.1"/>
</dbReference>
<dbReference type="Pfam" id="PF14742">
    <property type="entry name" value="GDE_N_bis"/>
    <property type="match status" value="1"/>
</dbReference>
<evidence type="ECO:0000313" key="3">
    <source>
        <dbReference type="EMBL" id="MEK8088257.1"/>
    </source>
</evidence>
<reference evidence="3 4" key="1">
    <citation type="submission" date="2024-04" db="EMBL/GenBank/DDBJ databases">
        <authorList>
            <person name="Abashina T."/>
            <person name="Shaikin A."/>
        </authorList>
    </citation>
    <scope>NUCLEOTIDE SEQUENCE [LARGE SCALE GENOMIC DNA]</scope>
    <source>
        <strain evidence="3 4">AAFK</strain>
    </source>
</reference>
<proteinExistence type="predicted"/>
<dbReference type="Proteomes" id="UP001446205">
    <property type="component" value="Unassembled WGS sequence"/>
</dbReference>